<organism evidence="1 2">
    <name type="scientific">Maribacter orientalis</name>
    <dbReference type="NCBI Taxonomy" id="228957"/>
    <lineage>
        <taxon>Bacteria</taxon>
        <taxon>Pseudomonadati</taxon>
        <taxon>Bacteroidota</taxon>
        <taxon>Flavobacteriia</taxon>
        <taxon>Flavobacteriales</taxon>
        <taxon>Flavobacteriaceae</taxon>
        <taxon>Maribacter</taxon>
    </lineage>
</organism>
<protein>
    <submittedName>
        <fullName evidence="1">Uncharacterized protein</fullName>
    </submittedName>
</protein>
<keyword evidence="2" id="KW-1185">Reference proteome</keyword>
<dbReference type="RefSeq" id="WP_091619551.1">
    <property type="nucleotide sequence ID" value="NZ_FNZN01000001.1"/>
</dbReference>
<gene>
    <name evidence="1" type="ORF">SAMN04488008_101576</name>
</gene>
<dbReference type="Proteomes" id="UP000198990">
    <property type="component" value="Unassembled WGS sequence"/>
</dbReference>
<dbReference type="STRING" id="228957.SAMN04488008_101576"/>
<dbReference type="AlphaFoldDB" id="A0A1H7HLP9"/>
<dbReference type="OrthoDB" id="1418731at2"/>
<evidence type="ECO:0000313" key="1">
    <source>
        <dbReference type="EMBL" id="SEK49125.1"/>
    </source>
</evidence>
<proteinExistence type="predicted"/>
<accession>A0A1H7HLP9</accession>
<sequence length="214" mass="24969">MPFNIDDFIKKSLINLDYTKEIIGIDEFLKSLEFHYFSNIKLKRKSCTLNSVQLVLEVNCNIELLELFTNFNTGRWGTSIKNGSPLQYNLEILNSRNNCNVDIEELTIFLNDTSIVIKRIYNNSIASQFNDILKQIACNYIFLTKGLTQKPYEIFVPIFEDSIDNFELEDDQSNILPKSYSEFWGIYLDKEDEASIFDVQRNTYITGNLEFLSE</sequence>
<reference evidence="2" key="1">
    <citation type="submission" date="2016-10" db="EMBL/GenBank/DDBJ databases">
        <authorList>
            <person name="Varghese N."/>
            <person name="Submissions S."/>
        </authorList>
    </citation>
    <scope>NUCLEOTIDE SEQUENCE [LARGE SCALE GENOMIC DNA]</scope>
    <source>
        <strain evidence="2">DSM 16471</strain>
    </source>
</reference>
<name>A0A1H7HLP9_9FLAO</name>
<dbReference type="EMBL" id="FNZN01000001">
    <property type="protein sequence ID" value="SEK49125.1"/>
    <property type="molecule type" value="Genomic_DNA"/>
</dbReference>
<evidence type="ECO:0000313" key="2">
    <source>
        <dbReference type="Proteomes" id="UP000198990"/>
    </source>
</evidence>